<dbReference type="PANTHER" id="PTHR23287">
    <property type="entry name" value="RUBY-EYE2-LIKE PROTEIN"/>
    <property type="match status" value="1"/>
</dbReference>
<keyword evidence="3" id="KW-1185">Reference proteome</keyword>
<comment type="caution">
    <text evidence="2">The sequence shown here is derived from an EMBL/GenBank/DDBJ whole genome shotgun (WGS) entry which is preliminary data.</text>
</comment>
<evidence type="ECO:0000313" key="2">
    <source>
        <dbReference type="EMBL" id="KAL3078838.1"/>
    </source>
</evidence>
<name>A0ABD2IHJ2_HETSC</name>
<proteinExistence type="predicted"/>
<dbReference type="EMBL" id="JBICCN010000309">
    <property type="protein sequence ID" value="KAL3078838.1"/>
    <property type="molecule type" value="Genomic_DNA"/>
</dbReference>
<reference evidence="2 3" key="1">
    <citation type="submission" date="2024-10" db="EMBL/GenBank/DDBJ databases">
        <authorList>
            <person name="Kim D."/>
        </authorList>
    </citation>
    <scope>NUCLEOTIDE SEQUENCE [LARGE SCALE GENOMIC DNA]</scope>
    <source>
        <strain evidence="2">Taebaek</strain>
    </source>
</reference>
<protein>
    <submittedName>
        <fullName evidence="2">Uncharacterized protein</fullName>
    </submittedName>
</protein>
<feature type="compositionally biased region" description="Basic and acidic residues" evidence="1">
    <location>
        <begin position="610"/>
        <end position="635"/>
    </location>
</feature>
<accession>A0ABD2IHJ2</accession>
<dbReference type="InterPro" id="IPR015943">
    <property type="entry name" value="WD40/YVTN_repeat-like_dom_sf"/>
</dbReference>
<feature type="compositionally biased region" description="Basic and acidic residues" evidence="1">
    <location>
        <begin position="509"/>
        <end position="524"/>
    </location>
</feature>
<feature type="compositionally biased region" description="Polar residues" evidence="1">
    <location>
        <begin position="726"/>
        <end position="736"/>
    </location>
</feature>
<feature type="compositionally biased region" description="Basic residues" evidence="1">
    <location>
        <begin position="596"/>
        <end position="609"/>
    </location>
</feature>
<sequence length="1526" mass="168452">MSKEVEEKDDENPSDDSPFSDVLSSDYFLDECPALLSQVPDSFDLGRTRVRLNSIAASARHIAIGSECGALFLFNRRIGQSVKPLRTDHCEVISAMEFCPDRKDGAELLAIGHHSGKLVILSLPCAGAANPKLLQHVQDQAHRHSAVRCLCWSFDGRMLFSGDEFGMVLVTHVDFTNEHFPLGVVESGGVGGEGPPIVQMLSSGPLFAFAKGKNCKVFNWQKDNETVAEVTAQKQIVSIHLSSNAFDHLSLLQSDGTICRKFFAEKDGKLFELGSISSDIFHGRQLRILSFSDCDGPSWALWTQNGHIEKCCLSAEGFAVDKLALEGHVDQVLSVCASSSASSSPSSSDELFLLSAPSLHPLQQRRRIFRLSRLSSAHPSLTICSPPPTNGHSLLFGYLYGTVGRAVGELGRLKDAAAGSDGIEKSKLLPKGSEELLGRLNRELDLFLMGDGAKEVDEVGGCKTANTLTDFLPEFGSVFPDGTTKIASGLHQMFGQFYQQSSNLFPSSAEDKTSQNEKATENDRLSVGGTSSSRENICQRWERRDSPAKMSPPLTEFSCSVEGDEFAHLADQFANGKMEEEKGREKVRVERKRIVVRRKKLKNNGRRRREREEEKEERKGKRRKPSVEEEKRHEERDDEDNATLTDWEQQRTSNWTAPEGVGTEGRDGRWTPGAVPDERQQQILEVLGIVPKPMASSENGSKEMLILQKLQNQPMKDDNELEEGPNESQMSKNVNEGTKDGEIDSEPLADLKVHNANGYSFPPANRGQFVEDEFPTIVPSVSLADLFALFPSSSVAHSSVSAALSPPPPPPFSSSPSVTFSSSASSSSSSFSVHPSPHYQSLLRLSPPDQCQWRRLDVPFTVSDLTLCRHYLIACPGHKRTTKSPSVEKQRPHYLMANLLGDKRAMDEWVPLRVNASAVAVNDEGTLLWRIYDGVAYSPCSTPDPICPSATLSRTTAWMEMSNQFEGDIVQIALNSQNAWFLADTGRTKKERTVWVQMFLPEMGIFHRAVDEDSRHFFTQLAVSDHAVWTLSGGFVVARVGLKLDLAPMGLDWADIDGQPRKFVSIVLHEHTGFGLERNGNVWFVHGVAENAPFGLVRLGSPVSPLSLWVCSPLGDPSLGLSPSSEWRLHVGAPGVFVVVGSALLHTNSPLIGDYFGHVVPDRLALNDHFTLITASGFCGLANECLFLCQPASNELFSFSLRKRHFTSLPPYCSNSSAKAKCLSATHTHLFVLDNSGKLYVRPVGLQAEVNGGRIRRQWLRVAMPSEDTSSEMDRAFVGLSSPFSLVSVAVCSSSVWVVSDEGSVWASHSLHSNHSSPSEIDPNDGPIEMTWIKIEGPTPGKEADLQIRVSPSGNSVWLFSKSSGIGWFRTDLSERNRTGRRWTTSKTIQSIYIDELAVSDVSVWALANGTGQLHRLFPFGWQPMDVRLKALSVDAFEGRLWALDNEFRIVRHEMAVVSHPPFGVSSDRSELENNENLVPWQPKAHTTLRTKEGHLQTFSSDVAGNISAESVRWAFNFKRMFSFFR</sequence>
<evidence type="ECO:0000313" key="3">
    <source>
        <dbReference type="Proteomes" id="UP001620645"/>
    </source>
</evidence>
<feature type="region of interest" description="Disordered" evidence="1">
    <location>
        <begin position="799"/>
        <end position="819"/>
    </location>
</feature>
<feature type="compositionally biased region" description="Polar residues" evidence="1">
    <location>
        <begin position="642"/>
        <end position="656"/>
    </location>
</feature>
<feature type="region of interest" description="Disordered" evidence="1">
    <location>
        <begin position="715"/>
        <end position="744"/>
    </location>
</feature>
<dbReference type="InterPro" id="IPR036322">
    <property type="entry name" value="WD40_repeat_dom_sf"/>
</dbReference>
<dbReference type="SUPFAM" id="SSF50978">
    <property type="entry name" value="WD40 repeat-like"/>
    <property type="match status" value="1"/>
</dbReference>
<organism evidence="2 3">
    <name type="scientific">Heterodera schachtii</name>
    <name type="common">Sugarbeet cyst nematode worm</name>
    <name type="synonym">Tylenchus schachtii</name>
    <dbReference type="NCBI Taxonomy" id="97005"/>
    <lineage>
        <taxon>Eukaryota</taxon>
        <taxon>Metazoa</taxon>
        <taxon>Ecdysozoa</taxon>
        <taxon>Nematoda</taxon>
        <taxon>Chromadorea</taxon>
        <taxon>Rhabditida</taxon>
        <taxon>Tylenchina</taxon>
        <taxon>Tylenchomorpha</taxon>
        <taxon>Tylenchoidea</taxon>
        <taxon>Heteroderidae</taxon>
        <taxon>Heteroderinae</taxon>
        <taxon>Heterodera</taxon>
    </lineage>
</organism>
<feature type="region of interest" description="Disordered" evidence="1">
    <location>
        <begin position="506"/>
        <end position="556"/>
    </location>
</feature>
<dbReference type="Gene3D" id="2.130.10.10">
    <property type="entry name" value="YVTN repeat-like/Quinoprotein amine dehydrogenase"/>
    <property type="match status" value="1"/>
</dbReference>
<evidence type="ECO:0000256" key="1">
    <source>
        <dbReference type="SAM" id="MobiDB-lite"/>
    </source>
</evidence>
<feature type="region of interest" description="Disordered" evidence="1">
    <location>
        <begin position="596"/>
        <end position="678"/>
    </location>
</feature>
<dbReference type="Proteomes" id="UP001620645">
    <property type="component" value="Unassembled WGS sequence"/>
</dbReference>
<gene>
    <name evidence="2" type="ORF">niasHS_014620</name>
</gene>
<dbReference type="PANTHER" id="PTHR23287:SF16">
    <property type="entry name" value="TECTONIN BETA-PROPELLER REPEAT-CONTAINING PROTEIN 2"/>
    <property type="match status" value="1"/>
</dbReference>